<dbReference type="InterPro" id="IPR021421">
    <property type="entry name" value="DUF3071"/>
</dbReference>
<evidence type="ECO:0000256" key="1">
    <source>
        <dbReference type="SAM" id="MobiDB-lite"/>
    </source>
</evidence>
<sequence>MRPLRFVALSADGQAMILTDEVGRMLSLAIDDQVIAAVQRERTGTPGQLSMDVEATLTPRDIQSRIRSGESAEHVARLANVPMEKVLRFAGPVLQERAAMAQLARRTRLRGADSGQTLADVVDGRLRAHGIDVETVAWDSYRRDDGGWRTTATWPSGKATAHAIWDLDRSRSMVTPVDEMASFLSSEKTDLLIGPDEQMLAFGLPAGKLPDDADPKEGPVVPALSMLRRRDERRREEPVAAPEVAAAPTREVPRELPREGRGDLRQAARESGRSRALDPRFDDLRRPAPPRETPAPTPTPEPPAADAGTGPAAPAASARDGLRGAGWLDEPRPAAGAPGPRPDEVRRPDPWGDDPRRPAGRRGDAASGGEPQPTSGGGGFAGRSDWRERLDPTGVGTPPAANPAATPPPAKGGSGRSRKAELPSWDDILFGSGARRGS</sequence>
<feature type="compositionally biased region" description="Basic and acidic residues" evidence="1">
    <location>
        <begin position="251"/>
        <end position="286"/>
    </location>
</feature>
<dbReference type="AlphaFoldDB" id="A0A1M7N174"/>
<evidence type="ECO:0000259" key="2">
    <source>
        <dbReference type="Pfam" id="PF11268"/>
    </source>
</evidence>
<dbReference type="NCBIfam" id="NF040712">
    <property type="entry name" value="SepH"/>
    <property type="match status" value="1"/>
</dbReference>
<dbReference type="RefSeq" id="WP_073253935.1">
    <property type="nucleotide sequence ID" value="NZ_FRCS01000002.1"/>
</dbReference>
<evidence type="ECO:0000313" key="4">
    <source>
        <dbReference type="Proteomes" id="UP000184440"/>
    </source>
</evidence>
<dbReference type="STRING" id="134849.SAMN05443668_102347"/>
<feature type="compositionally biased region" description="Low complexity" evidence="1">
    <location>
        <begin position="365"/>
        <end position="374"/>
    </location>
</feature>
<dbReference type="Proteomes" id="UP000184440">
    <property type="component" value="Unassembled WGS sequence"/>
</dbReference>
<reference evidence="3 4" key="1">
    <citation type="submission" date="2016-11" db="EMBL/GenBank/DDBJ databases">
        <authorList>
            <person name="Jaros S."/>
            <person name="Januszkiewicz K."/>
            <person name="Wedrychowicz H."/>
        </authorList>
    </citation>
    <scope>NUCLEOTIDE SEQUENCE [LARGE SCALE GENOMIC DNA]</scope>
    <source>
        <strain evidence="3 4">DSM 46144</strain>
    </source>
</reference>
<feature type="domain" description="DUF3071" evidence="2">
    <location>
        <begin position="1"/>
        <end position="166"/>
    </location>
</feature>
<gene>
    <name evidence="3" type="ORF">SAMN05443668_102347</name>
</gene>
<feature type="compositionally biased region" description="Pro residues" evidence="1">
    <location>
        <begin position="290"/>
        <end position="303"/>
    </location>
</feature>
<dbReference type="InterPro" id="IPR047682">
    <property type="entry name" value="SepH-like"/>
</dbReference>
<feature type="compositionally biased region" description="Basic and acidic residues" evidence="1">
    <location>
        <begin position="341"/>
        <end position="364"/>
    </location>
</feature>
<dbReference type="EMBL" id="FRCS01000002">
    <property type="protein sequence ID" value="SHM96675.1"/>
    <property type="molecule type" value="Genomic_DNA"/>
</dbReference>
<feature type="compositionally biased region" description="Low complexity" evidence="1">
    <location>
        <begin position="304"/>
        <end position="319"/>
    </location>
</feature>
<feature type="compositionally biased region" description="Basic and acidic residues" evidence="1">
    <location>
        <begin position="228"/>
        <end position="238"/>
    </location>
</feature>
<dbReference type="OrthoDB" id="5180791at2"/>
<name>A0A1M7N174_9ACTN</name>
<feature type="region of interest" description="Disordered" evidence="1">
    <location>
        <begin position="205"/>
        <end position="438"/>
    </location>
</feature>
<protein>
    <recommendedName>
        <fullName evidence="2">DUF3071 domain-containing protein</fullName>
    </recommendedName>
</protein>
<proteinExistence type="predicted"/>
<keyword evidence="4" id="KW-1185">Reference proteome</keyword>
<accession>A0A1M7N174</accession>
<organism evidence="3 4">
    <name type="scientific">Cryptosporangium aurantiacum</name>
    <dbReference type="NCBI Taxonomy" id="134849"/>
    <lineage>
        <taxon>Bacteria</taxon>
        <taxon>Bacillati</taxon>
        <taxon>Actinomycetota</taxon>
        <taxon>Actinomycetes</taxon>
        <taxon>Cryptosporangiales</taxon>
        <taxon>Cryptosporangiaceae</taxon>
        <taxon>Cryptosporangium</taxon>
    </lineage>
</organism>
<feature type="compositionally biased region" description="Low complexity" evidence="1">
    <location>
        <begin position="392"/>
        <end position="404"/>
    </location>
</feature>
<feature type="compositionally biased region" description="Low complexity" evidence="1">
    <location>
        <begin position="239"/>
        <end position="250"/>
    </location>
</feature>
<dbReference type="Pfam" id="PF11268">
    <property type="entry name" value="DUF3071"/>
    <property type="match status" value="1"/>
</dbReference>
<evidence type="ECO:0000313" key="3">
    <source>
        <dbReference type="EMBL" id="SHM96675.1"/>
    </source>
</evidence>